<dbReference type="EMBL" id="BK015555">
    <property type="protein sequence ID" value="DAE12664.1"/>
    <property type="molecule type" value="Genomic_DNA"/>
</dbReference>
<organism evidence="1">
    <name type="scientific">Siphoviridae sp. ctOCb13</name>
    <dbReference type="NCBI Taxonomy" id="2825477"/>
    <lineage>
        <taxon>Viruses</taxon>
        <taxon>Duplodnaviria</taxon>
        <taxon>Heunggongvirae</taxon>
        <taxon>Uroviricota</taxon>
        <taxon>Caudoviricetes</taxon>
    </lineage>
</organism>
<proteinExistence type="predicted"/>
<protein>
    <submittedName>
        <fullName evidence="1">Uncharacterized protein</fullName>
    </submittedName>
</protein>
<evidence type="ECO:0000313" key="1">
    <source>
        <dbReference type="EMBL" id="DAE12664.1"/>
    </source>
</evidence>
<sequence length="44" mass="5084">MIGKGFPRVDASFPLFPRAQGLHRFICPHYCGFYPHDTILLHNL</sequence>
<reference evidence="1" key="1">
    <citation type="journal article" date="2021" name="Proc. Natl. Acad. Sci. U.S.A.">
        <title>A Catalog of Tens of Thousands of Viruses from Human Metagenomes Reveals Hidden Associations with Chronic Diseases.</title>
        <authorList>
            <person name="Tisza M.J."/>
            <person name="Buck C.B."/>
        </authorList>
    </citation>
    <scope>NUCLEOTIDE SEQUENCE</scope>
    <source>
        <strain evidence="1">CtOCb13</strain>
    </source>
</reference>
<name>A0A8S5Q0Z5_9CAUD</name>
<accession>A0A8S5Q0Z5</accession>